<dbReference type="RefSeq" id="WP_220332556.1">
    <property type="nucleotide sequence ID" value="NZ_JAEUAK010000001.1"/>
</dbReference>
<comment type="caution">
    <text evidence="1">The sequence shown here is derived from an EMBL/GenBank/DDBJ whole genome shotgun (WGS) entry which is preliminary data.</text>
</comment>
<dbReference type="Proteomes" id="UP000717752">
    <property type="component" value="Unassembled WGS sequence"/>
</dbReference>
<organism evidence="1 2">
    <name type="scientific">Rhizobium mesosinicum</name>
    <dbReference type="NCBI Taxonomy" id="335017"/>
    <lineage>
        <taxon>Bacteria</taxon>
        <taxon>Pseudomonadati</taxon>
        <taxon>Pseudomonadota</taxon>
        <taxon>Alphaproteobacteria</taxon>
        <taxon>Hyphomicrobiales</taxon>
        <taxon>Rhizobiaceae</taxon>
        <taxon>Rhizobium/Agrobacterium group</taxon>
        <taxon>Rhizobium</taxon>
    </lineage>
</organism>
<evidence type="ECO:0000313" key="2">
    <source>
        <dbReference type="Proteomes" id="UP000717752"/>
    </source>
</evidence>
<reference evidence="1 2" key="1">
    <citation type="journal article" date="2021" name="MBio">
        <title>Poor Competitiveness of Bradyrhizobium in Pigeon Pea Root Colonization in Indian Soils.</title>
        <authorList>
            <person name="Chalasani D."/>
            <person name="Basu A."/>
            <person name="Pullabhotla S.V.S.R.N."/>
            <person name="Jorrin B."/>
            <person name="Neal A.L."/>
            <person name="Poole P.S."/>
            <person name="Podile A.R."/>
            <person name="Tkacz A."/>
        </authorList>
    </citation>
    <scope>NUCLEOTIDE SEQUENCE [LARGE SCALE GENOMIC DNA]</scope>
    <source>
        <strain evidence="1 2">HU56</strain>
    </source>
</reference>
<name>A0ABS7GLY8_9HYPH</name>
<keyword evidence="2" id="KW-1185">Reference proteome</keyword>
<gene>
    <name evidence="1" type="ORF">JNB85_01125</name>
</gene>
<proteinExistence type="predicted"/>
<protein>
    <submittedName>
        <fullName evidence="1">Uncharacterized protein</fullName>
    </submittedName>
</protein>
<evidence type="ECO:0000313" key="1">
    <source>
        <dbReference type="EMBL" id="MBW9051008.1"/>
    </source>
</evidence>
<sequence>MEVIFKDIDDDWLVKFFYVNGDVSGWELEYAELKKGKMFIRRDGYSALRSASPAFDGQQLPQVYDALQHAIEQFSNR</sequence>
<dbReference type="EMBL" id="JAEUAK010000001">
    <property type="protein sequence ID" value="MBW9051008.1"/>
    <property type="molecule type" value="Genomic_DNA"/>
</dbReference>
<accession>A0ABS7GLY8</accession>